<keyword evidence="7" id="KW-0560">Oxidoreductase</keyword>
<evidence type="ECO:0000256" key="8">
    <source>
        <dbReference type="ARBA" id="ARBA00023128"/>
    </source>
</evidence>
<evidence type="ECO:0000256" key="15">
    <source>
        <dbReference type="ARBA" id="ARBA00070160"/>
    </source>
</evidence>
<evidence type="ECO:0000256" key="1">
    <source>
        <dbReference type="ARBA" id="ARBA00001974"/>
    </source>
</evidence>
<reference evidence="17" key="1">
    <citation type="submission" date="2015-11" db="EMBL/GenBank/DDBJ databases">
        <title>De novo transcriptome assembly of four potential Pierce s Disease insect vectors from Arizona vineyards.</title>
        <authorList>
            <person name="Tassone E.E."/>
        </authorList>
    </citation>
    <scope>NUCLEOTIDE SEQUENCE</scope>
</reference>
<comment type="function">
    <text evidence="12">Catalyzes the oxidation of hydrogen sulfide with the help of a quinone, such as ubiquinone-10, giving rise to thiosulfate and ultimately to sulfane (molecular sulfur) atoms. Requires an additional electron acceptor; can use sulfite, sulfide or cyanide (in vitro). It is believed the in vivo electron acceptor is glutathione.</text>
</comment>
<dbReference type="InterPro" id="IPR015904">
    <property type="entry name" value="Sulphide_quinone_reductase"/>
</dbReference>
<dbReference type="FunFam" id="3.50.50.60:FF:000034">
    <property type="entry name" value="sulfide:quinone oxidoreductase, mitochondrial"/>
    <property type="match status" value="1"/>
</dbReference>
<evidence type="ECO:0000256" key="12">
    <source>
        <dbReference type="ARBA" id="ARBA00059167"/>
    </source>
</evidence>
<dbReference type="GO" id="GO:0048038">
    <property type="term" value="F:quinone binding"/>
    <property type="evidence" value="ECO:0007669"/>
    <property type="project" value="UniProtKB-KW"/>
</dbReference>
<evidence type="ECO:0000256" key="6">
    <source>
        <dbReference type="ARBA" id="ARBA00022946"/>
    </source>
</evidence>
<evidence type="ECO:0000256" key="3">
    <source>
        <dbReference type="ARBA" id="ARBA00022630"/>
    </source>
</evidence>
<gene>
    <name evidence="17" type="ORF">g.31500</name>
</gene>
<accession>A0A1B6G3B2</accession>
<comment type="catalytic activity">
    <reaction evidence="10">
        <text>ubiquinone-10 + hydrogen sulfide + glutathione + H(+) = S-sulfanylglutathione + ubiquinol-10</text>
        <dbReference type="Rhea" id="RHEA:62608"/>
        <dbReference type="ChEBI" id="CHEBI:15378"/>
        <dbReference type="ChEBI" id="CHEBI:29919"/>
        <dbReference type="ChEBI" id="CHEBI:46245"/>
        <dbReference type="ChEBI" id="CHEBI:57925"/>
        <dbReference type="ChEBI" id="CHEBI:58905"/>
        <dbReference type="ChEBI" id="CHEBI:64183"/>
    </reaction>
    <physiologicalReaction direction="left-to-right" evidence="10">
        <dbReference type="Rhea" id="RHEA:62609"/>
    </physiologicalReaction>
</comment>
<evidence type="ECO:0000256" key="4">
    <source>
        <dbReference type="ARBA" id="ARBA00022719"/>
    </source>
</evidence>
<evidence type="ECO:0000256" key="14">
    <source>
        <dbReference type="ARBA" id="ARBA00066447"/>
    </source>
</evidence>
<evidence type="ECO:0000256" key="5">
    <source>
        <dbReference type="ARBA" id="ARBA00022827"/>
    </source>
</evidence>
<evidence type="ECO:0000256" key="2">
    <source>
        <dbReference type="ARBA" id="ARBA00004173"/>
    </source>
</evidence>
<evidence type="ECO:0000256" key="11">
    <source>
        <dbReference type="ARBA" id="ARBA00052986"/>
    </source>
</evidence>
<keyword evidence="3" id="KW-0285">Flavoprotein</keyword>
<dbReference type="GO" id="GO:0070224">
    <property type="term" value="F:sulfide:quinone oxidoreductase activity"/>
    <property type="evidence" value="ECO:0007669"/>
    <property type="project" value="TreeGrafter"/>
</dbReference>
<comment type="similarity">
    <text evidence="13">Belongs to the SQRD family.</text>
</comment>
<evidence type="ECO:0000256" key="10">
    <source>
        <dbReference type="ARBA" id="ARBA00052810"/>
    </source>
</evidence>
<dbReference type="GO" id="GO:0106436">
    <property type="term" value="F:glutathione-dependent sulfide quinone oxidoreductase activity"/>
    <property type="evidence" value="ECO:0007669"/>
    <property type="project" value="UniProtKB-EC"/>
</dbReference>
<dbReference type="PANTHER" id="PTHR10632">
    <property type="entry name" value="SULFIDE:QUINONE OXIDOREDUCTASE"/>
    <property type="match status" value="1"/>
</dbReference>
<protein>
    <recommendedName>
        <fullName evidence="15">Sulfide:quinone oxidoreductase, mitochondrial</fullName>
        <ecNumber evidence="14">1.8.5.8</ecNumber>
    </recommendedName>
    <alternativeName>
        <fullName evidence="16">Sulfide quinone oxidoreductase</fullName>
    </alternativeName>
</protein>
<keyword evidence="6" id="KW-0809">Transit peptide</keyword>
<comment type="cofactor">
    <cofactor evidence="1">
        <name>FAD</name>
        <dbReference type="ChEBI" id="CHEBI:57692"/>
    </cofactor>
</comment>
<evidence type="ECO:0000256" key="16">
    <source>
        <dbReference type="ARBA" id="ARBA00082958"/>
    </source>
</evidence>
<dbReference type="Gene3D" id="3.50.50.60">
    <property type="entry name" value="FAD/NAD(P)-binding domain"/>
    <property type="match status" value="2"/>
</dbReference>
<dbReference type="AlphaFoldDB" id="A0A1B6G3B2"/>
<dbReference type="EMBL" id="GECZ01012841">
    <property type="protein sequence ID" value="JAS56928.1"/>
    <property type="molecule type" value="Transcribed_RNA"/>
</dbReference>
<keyword evidence="8" id="KW-0496">Mitochondrion</keyword>
<dbReference type="PANTHER" id="PTHR10632:SF2">
    <property type="entry name" value="SULFIDE:QUINONE OXIDOREDUCTASE, MITOCHONDRIAL"/>
    <property type="match status" value="1"/>
</dbReference>
<dbReference type="GO" id="GO:0071949">
    <property type="term" value="F:FAD binding"/>
    <property type="evidence" value="ECO:0007669"/>
    <property type="project" value="TreeGrafter"/>
</dbReference>
<dbReference type="EC" id="1.8.5.8" evidence="14"/>
<evidence type="ECO:0000256" key="9">
    <source>
        <dbReference type="ARBA" id="ARBA00051038"/>
    </source>
</evidence>
<dbReference type="InterPro" id="IPR036188">
    <property type="entry name" value="FAD/NAD-bd_sf"/>
</dbReference>
<name>A0A1B6G3B2_9HEMI</name>
<evidence type="ECO:0000256" key="13">
    <source>
        <dbReference type="ARBA" id="ARBA00060891"/>
    </source>
</evidence>
<evidence type="ECO:0000256" key="7">
    <source>
        <dbReference type="ARBA" id="ARBA00023002"/>
    </source>
</evidence>
<comment type="catalytic activity">
    <reaction evidence="11">
        <text>a quinone + hydrogen sulfide + glutathione + H(+) = S-sulfanylglutathione + a quinol</text>
        <dbReference type="Rhea" id="RHEA:55156"/>
        <dbReference type="ChEBI" id="CHEBI:15378"/>
        <dbReference type="ChEBI" id="CHEBI:24646"/>
        <dbReference type="ChEBI" id="CHEBI:29919"/>
        <dbReference type="ChEBI" id="CHEBI:57925"/>
        <dbReference type="ChEBI" id="CHEBI:58905"/>
        <dbReference type="ChEBI" id="CHEBI:132124"/>
        <dbReference type="EC" id="1.8.5.8"/>
    </reaction>
    <physiologicalReaction direction="left-to-right" evidence="11">
        <dbReference type="Rhea" id="RHEA:55157"/>
    </physiologicalReaction>
</comment>
<dbReference type="GO" id="GO:0070221">
    <property type="term" value="P:sulfide oxidation, using sulfide:quinone oxidoreductase"/>
    <property type="evidence" value="ECO:0007669"/>
    <property type="project" value="TreeGrafter"/>
</dbReference>
<comment type="catalytic activity">
    <reaction evidence="9">
        <text>ubiquinone-10 + hydrogen sulfide + sulfite + 2 H(+) = ubiquinol-10 + thiosulfate</text>
        <dbReference type="Rhea" id="RHEA:38359"/>
        <dbReference type="ChEBI" id="CHEBI:15378"/>
        <dbReference type="ChEBI" id="CHEBI:17359"/>
        <dbReference type="ChEBI" id="CHEBI:29919"/>
        <dbReference type="ChEBI" id="CHEBI:33542"/>
        <dbReference type="ChEBI" id="CHEBI:46245"/>
        <dbReference type="ChEBI" id="CHEBI:64183"/>
    </reaction>
    <physiologicalReaction direction="left-to-right" evidence="9">
        <dbReference type="Rhea" id="RHEA:38360"/>
    </physiologicalReaction>
</comment>
<sequence>MSRKIVSFSTHLVRANFSSAPNKMSCRLLVCGGGSGGCSIAAKFASKLPKGSCIIVEPKDTHYYQPMWTLVGGGMKTLEQSGRPMKDVLPKSATWIKESVVEFHPAKNYIVTSKGTEISYEYMVVALGLDLHYDAIPGLEEALAVNNSGVCSNYSKKYVNRTLQCVKDFKSGNAIFTFPNTPIKCAGAPQKACYITDALLRKYGKRDKAKLKYRTSLPVIFGVKKYADRLWEVCKKRDIEVGLRQELIEVKLGTKEAVFRNIDKPSEIQTEKFEMLHVCPPMSAPKVLRKCPDFTDGAGYLSVNKDTLQHTVFKNVFGIGDCSNLPTSKTAAAIAGQNGVVGKNLSAVMADKPPTAKYDGYTSCPLVTGLDRCILAEFDYSGQPLETFPIDQGKERYTSFLIKRDILPIVYWNGMLNGYWNGPGVFRKLFRLGRG</sequence>
<keyword evidence="5" id="KW-0274">FAD</keyword>
<comment type="subcellular location">
    <subcellularLocation>
        <location evidence="2">Mitochondrion</location>
    </subcellularLocation>
</comment>
<organism evidence="17">
    <name type="scientific">Cuerna arida</name>
    <dbReference type="NCBI Taxonomy" id="1464854"/>
    <lineage>
        <taxon>Eukaryota</taxon>
        <taxon>Metazoa</taxon>
        <taxon>Ecdysozoa</taxon>
        <taxon>Arthropoda</taxon>
        <taxon>Hexapoda</taxon>
        <taxon>Insecta</taxon>
        <taxon>Pterygota</taxon>
        <taxon>Neoptera</taxon>
        <taxon>Paraneoptera</taxon>
        <taxon>Hemiptera</taxon>
        <taxon>Auchenorrhyncha</taxon>
        <taxon>Membracoidea</taxon>
        <taxon>Cicadellidae</taxon>
        <taxon>Cicadellinae</taxon>
        <taxon>Proconiini</taxon>
        <taxon>Cuerna</taxon>
    </lineage>
</organism>
<evidence type="ECO:0000313" key="17">
    <source>
        <dbReference type="EMBL" id="JAS56928.1"/>
    </source>
</evidence>
<dbReference type="SUPFAM" id="SSF51905">
    <property type="entry name" value="FAD/NAD(P)-binding domain"/>
    <property type="match status" value="2"/>
</dbReference>
<dbReference type="GO" id="GO:0005739">
    <property type="term" value="C:mitochondrion"/>
    <property type="evidence" value="ECO:0007669"/>
    <property type="project" value="UniProtKB-SubCell"/>
</dbReference>
<keyword evidence="4" id="KW-0874">Quinone</keyword>
<proteinExistence type="inferred from homology"/>